<dbReference type="Pfam" id="PF08883">
    <property type="entry name" value="DOPA_dioxygen"/>
    <property type="match status" value="1"/>
</dbReference>
<dbReference type="GO" id="GO:0051213">
    <property type="term" value="F:dioxygenase activity"/>
    <property type="evidence" value="ECO:0007669"/>
    <property type="project" value="UniProtKB-KW"/>
</dbReference>
<reference evidence="1" key="1">
    <citation type="submission" date="2020-04" db="EMBL/GenBank/DDBJ databases">
        <title>Genome Assembly and Annotation of Botryosphaeria dothidea sdau 11-99, a Latent Pathogen of Apple Fruit Ring Rot in China.</title>
        <authorList>
            <person name="Yu C."/>
            <person name="Diao Y."/>
            <person name="Lu Q."/>
            <person name="Zhao J."/>
            <person name="Cui S."/>
            <person name="Peng C."/>
            <person name="He B."/>
            <person name="Liu H."/>
        </authorList>
    </citation>
    <scope>NUCLEOTIDE SEQUENCE [LARGE SCALE GENOMIC DNA]</scope>
    <source>
        <strain evidence="1">Sdau11-99</strain>
    </source>
</reference>
<dbReference type="InterPro" id="IPR023389">
    <property type="entry name" value="DOPA-like_sf"/>
</dbReference>
<dbReference type="EMBL" id="WWBZ02000082">
    <property type="protein sequence ID" value="KAF4300788.1"/>
    <property type="molecule type" value="Genomic_DNA"/>
</dbReference>
<dbReference type="Gene3D" id="3.30.70.1240">
    <property type="entry name" value="DOPA-like domains"/>
    <property type="match status" value="1"/>
</dbReference>
<protein>
    <submittedName>
        <fullName evidence="1">Dopa 45-dioxygenase</fullName>
    </submittedName>
</protein>
<dbReference type="AlphaFoldDB" id="A0A8H4IIR3"/>
<dbReference type="PANTHER" id="PTHR36423:SF2">
    <property type="entry name" value="AFR070WP"/>
    <property type="match status" value="1"/>
</dbReference>
<dbReference type="SUPFAM" id="SSF143410">
    <property type="entry name" value="DOPA-like"/>
    <property type="match status" value="1"/>
</dbReference>
<dbReference type="InterPro" id="IPR014980">
    <property type="entry name" value="DOPA_dioxygen"/>
</dbReference>
<evidence type="ECO:0000313" key="2">
    <source>
        <dbReference type="Proteomes" id="UP000572817"/>
    </source>
</evidence>
<accession>A0A8H4IIR3</accession>
<sequence length="184" mass="21183">MSDPSLYTYPSPLQGWENLPPLPNERAADGKSFVNPPATQKSTAYTEFPAPINNGIRGGFDVHIYFLQSDPTQVQYATKLWERIRREFPELRVYQLWDRPIGPHYTGMFEVNLFTPEQFGAFIPWLVIWRGPLSALLHPNTGEDVRDHSQRATWLGQAFPINLGPLRRFVEAKEKKEEEEKAKA</sequence>
<name>A0A8H4IIR3_9PEZI</name>
<gene>
    <name evidence="1" type="ORF">GTA08_BOTSDO10916</name>
</gene>
<dbReference type="Proteomes" id="UP000572817">
    <property type="component" value="Unassembled WGS sequence"/>
</dbReference>
<proteinExistence type="predicted"/>
<evidence type="ECO:0000313" key="1">
    <source>
        <dbReference type="EMBL" id="KAF4300788.1"/>
    </source>
</evidence>
<comment type="caution">
    <text evidence="1">The sequence shown here is derived from an EMBL/GenBank/DDBJ whole genome shotgun (WGS) entry which is preliminary data.</text>
</comment>
<keyword evidence="2" id="KW-1185">Reference proteome</keyword>
<organism evidence="1 2">
    <name type="scientific">Botryosphaeria dothidea</name>
    <dbReference type="NCBI Taxonomy" id="55169"/>
    <lineage>
        <taxon>Eukaryota</taxon>
        <taxon>Fungi</taxon>
        <taxon>Dikarya</taxon>
        <taxon>Ascomycota</taxon>
        <taxon>Pezizomycotina</taxon>
        <taxon>Dothideomycetes</taxon>
        <taxon>Dothideomycetes incertae sedis</taxon>
        <taxon>Botryosphaeriales</taxon>
        <taxon>Botryosphaeriaceae</taxon>
        <taxon>Botryosphaeria</taxon>
    </lineage>
</organism>
<dbReference type="OrthoDB" id="9970095at2759"/>
<dbReference type="PANTHER" id="PTHR36423">
    <property type="entry name" value="AFR070WP"/>
    <property type="match status" value="1"/>
</dbReference>